<sequence length="434" mass="45939">MNLRVLPCRGLTGTCKVPGDKSISHRAAIIGALAEGITEIDNYLFGADCLSTLRCLESLGVQVARIENRVRVKGCGLKGLKEPEDILDAGNSGTTMRLLLGALSGQDFFAVLTGDRSLRGRPMGRVVKPLVMMGAEIHGRAGDTRAPLAVKGCSSLKPITYNLPVASAQVKSAILLAGLNAPGTTCVIQPQESRDHTERMLKSFGALIEVDGLAVRLQGGQPLQGRRIRVPGDISAAAFVIVAASILPDCEVVIEDVGINPTRIGILEVMERMGAQIEVTNRRDWNGEPVADLRIRSHGLCGTIIEGALLPRVIDEIPVLAVAAAAAAGKTEIRNAEELRFKETDRLQAIACELGKMGACLEERSDGLVIEGKGALKGARVHSWGDHRIAMALAVAGLFAEGETKIEDCGCVDVSFPGFAALFRSLGAVIDTES</sequence>
<dbReference type="UniPathway" id="UPA00053">
    <property type="reaction ID" value="UER00089"/>
</dbReference>
<dbReference type="Pfam" id="PF00275">
    <property type="entry name" value="EPSP_synthase"/>
    <property type="match status" value="1"/>
</dbReference>
<dbReference type="AlphaFoldDB" id="A0A124FKB9"/>
<dbReference type="PROSITE" id="PS00104">
    <property type="entry name" value="EPSP_SYNTHASE_1"/>
    <property type="match status" value="1"/>
</dbReference>
<evidence type="ECO:0000256" key="7">
    <source>
        <dbReference type="ARBA" id="ARBA00023141"/>
    </source>
</evidence>
<dbReference type="InterPro" id="IPR023193">
    <property type="entry name" value="EPSP_synthase_CS"/>
</dbReference>
<keyword evidence="7 9" id="KW-0057">Aromatic amino acid biosynthesis</keyword>
<dbReference type="Gene3D" id="3.65.10.10">
    <property type="entry name" value="Enolpyruvate transferase domain"/>
    <property type="match status" value="2"/>
</dbReference>
<feature type="binding site" evidence="9">
    <location>
        <position position="121"/>
    </location>
    <ligand>
        <name>phosphoenolpyruvate</name>
        <dbReference type="ChEBI" id="CHEBI:58702"/>
    </ligand>
</feature>
<dbReference type="GO" id="GO:0009423">
    <property type="term" value="P:chorismate biosynthetic process"/>
    <property type="evidence" value="ECO:0007669"/>
    <property type="project" value="UniProtKB-UniRule"/>
</dbReference>
<evidence type="ECO:0000256" key="4">
    <source>
        <dbReference type="ARBA" id="ARBA00022490"/>
    </source>
</evidence>
<dbReference type="FunFam" id="3.65.10.10:FF:000005">
    <property type="entry name" value="3-phosphoshikimate 1-carboxyvinyltransferase"/>
    <property type="match status" value="1"/>
</dbReference>
<comment type="caution">
    <text evidence="11">The sequence shown here is derived from an EMBL/GenBank/DDBJ whole genome shotgun (WGS) entry which is preliminary data.</text>
</comment>
<dbReference type="SUPFAM" id="SSF55205">
    <property type="entry name" value="EPT/RTPC-like"/>
    <property type="match status" value="1"/>
</dbReference>
<dbReference type="EMBL" id="LGFO01000047">
    <property type="protein sequence ID" value="KUK36746.1"/>
    <property type="molecule type" value="Genomic_DNA"/>
</dbReference>
<feature type="binding site" evidence="9">
    <location>
        <position position="26"/>
    </location>
    <ligand>
        <name>3-phosphoshikimate</name>
        <dbReference type="ChEBI" id="CHEBI:145989"/>
    </ligand>
</feature>
<organism evidence="11 12">
    <name type="scientific">Thermacetogenium phaeum</name>
    <dbReference type="NCBI Taxonomy" id="85874"/>
    <lineage>
        <taxon>Bacteria</taxon>
        <taxon>Bacillati</taxon>
        <taxon>Bacillota</taxon>
        <taxon>Clostridia</taxon>
        <taxon>Thermoanaerobacterales</taxon>
        <taxon>Thermoanaerobacteraceae</taxon>
        <taxon>Thermacetogenium</taxon>
    </lineage>
</organism>
<feature type="active site" description="Proton acceptor" evidence="9">
    <location>
        <position position="315"/>
    </location>
</feature>
<evidence type="ECO:0000313" key="11">
    <source>
        <dbReference type="EMBL" id="KUK36746.1"/>
    </source>
</evidence>
<feature type="binding site" evidence="9">
    <location>
        <position position="388"/>
    </location>
    <ligand>
        <name>phosphoenolpyruvate</name>
        <dbReference type="ChEBI" id="CHEBI:58702"/>
    </ligand>
</feature>
<dbReference type="InterPro" id="IPR013792">
    <property type="entry name" value="RNA3'P_cycl/enolpyr_Trfase_a/b"/>
</dbReference>
<dbReference type="GO" id="GO:0008652">
    <property type="term" value="P:amino acid biosynthetic process"/>
    <property type="evidence" value="ECO:0007669"/>
    <property type="project" value="UniProtKB-KW"/>
</dbReference>
<feature type="binding site" evidence="9">
    <location>
        <position position="342"/>
    </location>
    <ligand>
        <name>3-phosphoshikimate</name>
        <dbReference type="ChEBI" id="CHEBI:145989"/>
    </ligand>
</feature>
<feature type="binding site" evidence="9">
    <location>
        <position position="167"/>
    </location>
    <ligand>
        <name>3-phosphoshikimate</name>
        <dbReference type="ChEBI" id="CHEBI:145989"/>
    </ligand>
</feature>
<feature type="binding site" evidence="9">
    <location>
        <position position="21"/>
    </location>
    <ligand>
        <name>3-phosphoshikimate</name>
        <dbReference type="ChEBI" id="CHEBI:145989"/>
    </ligand>
</feature>
<feature type="binding site" evidence="9">
    <location>
        <position position="93"/>
    </location>
    <ligand>
        <name>phosphoenolpyruvate</name>
        <dbReference type="ChEBI" id="CHEBI:58702"/>
    </ligand>
</feature>
<comment type="subcellular location">
    <subcellularLocation>
        <location evidence="9">Cytoplasm</location>
    </subcellularLocation>
</comment>
<comment type="catalytic activity">
    <reaction evidence="8">
        <text>3-phosphoshikimate + phosphoenolpyruvate = 5-O-(1-carboxyvinyl)-3-phosphoshikimate + phosphate</text>
        <dbReference type="Rhea" id="RHEA:21256"/>
        <dbReference type="ChEBI" id="CHEBI:43474"/>
        <dbReference type="ChEBI" id="CHEBI:57701"/>
        <dbReference type="ChEBI" id="CHEBI:58702"/>
        <dbReference type="ChEBI" id="CHEBI:145989"/>
        <dbReference type="EC" id="2.5.1.19"/>
    </reaction>
    <physiologicalReaction direction="left-to-right" evidence="8">
        <dbReference type="Rhea" id="RHEA:21257"/>
    </physiologicalReaction>
</comment>
<evidence type="ECO:0000256" key="2">
    <source>
        <dbReference type="ARBA" id="ARBA00004811"/>
    </source>
</evidence>
<dbReference type="EC" id="2.5.1.19" evidence="9"/>
<feature type="binding site" evidence="9">
    <location>
        <position position="22"/>
    </location>
    <ligand>
        <name>3-phosphoshikimate</name>
        <dbReference type="ChEBI" id="CHEBI:145989"/>
    </ligand>
</feature>
<accession>A0A124FKB9</accession>
<evidence type="ECO:0000256" key="3">
    <source>
        <dbReference type="ARBA" id="ARBA00009948"/>
    </source>
</evidence>
<comment type="pathway">
    <text evidence="2 9">Metabolic intermediate biosynthesis; chorismate biosynthesis; chorismate from D-erythrose 4-phosphate and phosphoenolpyruvate: step 6/7.</text>
</comment>
<name>A0A124FKB9_9THEO</name>
<feature type="domain" description="Enolpyruvate transferase" evidence="10">
    <location>
        <begin position="11"/>
        <end position="420"/>
    </location>
</feature>
<dbReference type="InterPro" id="IPR006264">
    <property type="entry name" value="EPSP_synthase"/>
</dbReference>
<dbReference type="NCBIfam" id="TIGR01356">
    <property type="entry name" value="aroA"/>
    <property type="match status" value="1"/>
</dbReference>
<evidence type="ECO:0000256" key="5">
    <source>
        <dbReference type="ARBA" id="ARBA00022605"/>
    </source>
</evidence>
<comment type="function">
    <text evidence="1 9">Catalyzes the transfer of the enolpyruvyl moiety of phosphoenolpyruvate (PEP) to the 5-hydroxyl of shikimate-3-phosphate (S3P) to produce enolpyruvyl shikimate-3-phosphate and inorganic phosphate.</text>
</comment>
<feature type="binding site" evidence="9">
    <location>
        <position position="169"/>
    </location>
    <ligand>
        <name>phosphoenolpyruvate</name>
        <dbReference type="ChEBI" id="CHEBI:58702"/>
    </ligand>
</feature>
<evidence type="ECO:0000256" key="8">
    <source>
        <dbReference type="ARBA" id="ARBA00044633"/>
    </source>
</evidence>
<dbReference type="CDD" id="cd01556">
    <property type="entry name" value="EPSP_synthase"/>
    <property type="match status" value="1"/>
</dbReference>
<dbReference type="InterPro" id="IPR036968">
    <property type="entry name" value="Enolpyruvate_Tfrase_sf"/>
</dbReference>
<protein>
    <recommendedName>
        <fullName evidence="9">3-phosphoshikimate 1-carboxyvinyltransferase</fullName>
        <ecNumber evidence="9">2.5.1.19</ecNumber>
    </recommendedName>
    <alternativeName>
        <fullName evidence="9">5-enolpyruvylshikimate-3-phosphate synthase</fullName>
        <shortName evidence="9">EPSP synthase</shortName>
        <shortName evidence="9">EPSPS</shortName>
    </alternativeName>
</protein>
<evidence type="ECO:0000256" key="1">
    <source>
        <dbReference type="ARBA" id="ARBA00002174"/>
    </source>
</evidence>
<feature type="binding site" evidence="9">
    <location>
        <position position="169"/>
    </location>
    <ligand>
        <name>3-phosphoshikimate</name>
        <dbReference type="ChEBI" id="CHEBI:145989"/>
    </ligand>
</feature>
<dbReference type="PROSITE" id="PS00885">
    <property type="entry name" value="EPSP_SYNTHASE_2"/>
    <property type="match status" value="1"/>
</dbReference>
<keyword evidence="4 9" id="KW-0963">Cytoplasm</keyword>
<dbReference type="GO" id="GO:0009073">
    <property type="term" value="P:aromatic amino acid family biosynthetic process"/>
    <property type="evidence" value="ECO:0007669"/>
    <property type="project" value="UniProtKB-KW"/>
</dbReference>
<feature type="binding site" evidence="9">
    <location>
        <position position="315"/>
    </location>
    <ligand>
        <name>3-phosphoshikimate</name>
        <dbReference type="ChEBI" id="CHEBI:145989"/>
    </ligand>
</feature>
<keyword evidence="6 9" id="KW-0808">Transferase</keyword>
<dbReference type="PATRIC" id="fig|85874.4.peg.1691"/>
<evidence type="ECO:0000256" key="6">
    <source>
        <dbReference type="ARBA" id="ARBA00022679"/>
    </source>
</evidence>
<proteinExistence type="inferred from homology"/>
<evidence type="ECO:0000256" key="9">
    <source>
        <dbReference type="HAMAP-Rule" id="MF_00210"/>
    </source>
</evidence>
<evidence type="ECO:0000313" key="12">
    <source>
        <dbReference type="Proteomes" id="UP000053326"/>
    </source>
</evidence>
<gene>
    <name evidence="9" type="primary">aroA</name>
    <name evidence="11" type="ORF">XD66_0540</name>
</gene>
<dbReference type="Proteomes" id="UP000053326">
    <property type="component" value="Unassembled WGS sequence"/>
</dbReference>
<comment type="subunit">
    <text evidence="9">Monomer.</text>
</comment>
<dbReference type="GO" id="GO:0003866">
    <property type="term" value="F:3-phosphoshikimate 1-carboxyvinyltransferase activity"/>
    <property type="evidence" value="ECO:0007669"/>
    <property type="project" value="UniProtKB-UniRule"/>
</dbReference>
<dbReference type="HAMAP" id="MF_00210">
    <property type="entry name" value="EPSP_synth"/>
    <property type="match status" value="1"/>
</dbReference>
<evidence type="ECO:0000259" key="10">
    <source>
        <dbReference type="Pfam" id="PF00275"/>
    </source>
</evidence>
<dbReference type="InterPro" id="IPR001986">
    <property type="entry name" value="Enolpyruvate_Tfrase_dom"/>
</dbReference>
<keyword evidence="5 9" id="KW-0028">Amino-acid biosynthesis</keyword>
<dbReference type="GO" id="GO:0005737">
    <property type="term" value="C:cytoplasm"/>
    <property type="evidence" value="ECO:0007669"/>
    <property type="project" value="UniProtKB-SubCell"/>
</dbReference>
<dbReference type="PANTHER" id="PTHR21090">
    <property type="entry name" value="AROM/DEHYDROQUINATE SYNTHASE"/>
    <property type="match status" value="1"/>
</dbReference>
<feature type="binding site" evidence="9">
    <location>
        <position position="21"/>
    </location>
    <ligand>
        <name>phosphoenolpyruvate</name>
        <dbReference type="ChEBI" id="CHEBI:58702"/>
    </ligand>
</feature>
<reference evidence="12" key="1">
    <citation type="journal article" date="2015" name="MBio">
        <title>Genome-Resolved Metagenomic Analysis Reveals Roles for Candidate Phyla and Other Microbial Community Members in Biogeochemical Transformations in Oil Reservoirs.</title>
        <authorList>
            <person name="Hu P."/>
            <person name="Tom L."/>
            <person name="Singh A."/>
            <person name="Thomas B.C."/>
            <person name="Baker B.J."/>
            <person name="Piceno Y.M."/>
            <person name="Andersen G.L."/>
            <person name="Banfield J.F."/>
        </authorList>
    </citation>
    <scope>NUCLEOTIDE SEQUENCE [LARGE SCALE GENOMIC DNA]</scope>
</reference>
<feature type="binding site" evidence="9">
    <location>
        <position position="346"/>
    </location>
    <ligand>
        <name>phosphoenolpyruvate</name>
        <dbReference type="ChEBI" id="CHEBI:58702"/>
    </ligand>
</feature>
<dbReference type="FunFam" id="3.65.10.10:FF:000006">
    <property type="entry name" value="3-phosphoshikimate 1-carboxyvinyltransferase"/>
    <property type="match status" value="1"/>
</dbReference>
<comment type="caution">
    <text evidence="9">Lacks conserved residue(s) required for the propagation of feature annotation.</text>
</comment>
<dbReference type="PIRSF" id="PIRSF000505">
    <property type="entry name" value="EPSPS"/>
    <property type="match status" value="1"/>
</dbReference>
<comment type="similarity">
    <text evidence="3 9">Belongs to the EPSP synthase family.</text>
</comment>
<dbReference type="PANTHER" id="PTHR21090:SF5">
    <property type="entry name" value="PENTAFUNCTIONAL AROM POLYPEPTIDE"/>
    <property type="match status" value="1"/>
</dbReference>